<keyword evidence="1" id="KW-0472">Membrane</keyword>
<feature type="domain" description="Guanylate cyclase" evidence="2">
    <location>
        <begin position="433"/>
        <end position="565"/>
    </location>
</feature>
<dbReference type="CDD" id="cd07302">
    <property type="entry name" value="CHD"/>
    <property type="match status" value="1"/>
</dbReference>
<dbReference type="PANTHER" id="PTHR43081:SF1">
    <property type="entry name" value="ADENYLATE CYCLASE, TERMINAL-DIFFERENTIATION SPECIFIC"/>
    <property type="match status" value="1"/>
</dbReference>
<sequence length="619" mass="65050">MGRWRDGRRAVLARLAGRRESAWAPRLRRLALVPAVVLACLALAATAPLQRLALPCLDLGWQLLRGLPPANDEDKGRQVLIVGIDEASIAASGKPFALMHGELAQLLDGLRLGGASAVGLDLVLPPRSHAALLPGASRQLALALASVRDHGMPLVIGAPPTAAAAADDAARLYAAIVGEAGLASLQVPQDADGVLRRAPVVAAGAGAATQGGWPALSAQLAAQLGAPVRAGYVDFRLGAPFDYVSLAHVLALVRQGDHDRLRALFGARAVLVGAILPDQDRQRLPVALAGWERGTTTAGVVFQAQLLRSQLAQRMVQPLWLAEAGAALVAGLLLWRLRHRPRAATVAAASVAVLAAMLTLLGLYYRWLALPLACWLVLLAGVTWCWWRAYRDQRAGQRRLRSIFAGYVSPAILETIVSGDLRAGLASQRQPLAFLFADLRGFTALCAVLPPEQVIALLNRYYAAITVPLHHHGGTIDKFSGDGVMVFFGAPAPSANPCRDALLAAHGVLAALALLNAELAREGRAPLRAGIGIAYGDAVLGNVGTPERHDYTATGAATALAAHIQQHCKRTPHALLMAREVLVRAALAPAAAAGYVLLDCHLDKHGQVALAAYPDVKGS</sequence>
<keyword evidence="1" id="KW-1133">Transmembrane helix</keyword>
<evidence type="ECO:0000259" key="2">
    <source>
        <dbReference type="PROSITE" id="PS50125"/>
    </source>
</evidence>
<dbReference type="SMART" id="SM01080">
    <property type="entry name" value="CHASE2"/>
    <property type="match status" value="1"/>
</dbReference>
<dbReference type="Pfam" id="PF05226">
    <property type="entry name" value="CHASE2"/>
    <property type="match status" value="1"/>
</dbReference>
<protein>
    <submittedName>
        <fullName evidence="3">CHASE2 domain-containing protein</fullName>
    </submittedName>
</protein>
<gene>
    <name evidence="3" type="ORF">SR858_02520</name>
</gene>
<dbReference type="GeneID" id="43165908"/>
<feature type="transmembrane region" description="Helical" evidence="1">
    <location>
        <begin position="370"/>
        <end position="390"/>
    </location>
</feature>
<name>A0ABZ0Y0S6_9BURK</name>
<keyword evidence="4" id="KW-1185">Reference proteome</keyword>
<dbReference type="InterPro" id="IPR029787">
    <property type="entry name" value="Nucleotide_cyclase"/>
</dbReference>
<evidence type="ECO:0000313" key="3">
    <source>
        <dbReference type="EMBL" id="WQH05224.1"/>
    </source>
</evidence>
<accession>A0ABZ0Y0S6</accession>
<proteinExistence type="predicted"/>
<reference evidence="3 4" key="1">
    <citation type="submission" date="2023-11" db="EMBL/GenBank/DDBJ databases">
        <title>MicrobeMod: A computational toolkit for identifying prokaryotic methylation and restriction-modification with nanopore sequencing.</title>
        <authorList>
            <person name="Crits-Christoph A."/>
            <person name="Kang S.C."/>
            <person name="Lee H."/>
            <person name="Ostrov N."/>
        </authorList>
    </citation>
    <scope>NUCLEOTIDE SEQUENCE [LARGE SCALE GENOMIC DNA]</scope>
    <source>
        <strain evidence="3 4">ATCC 25935</strain>
    </source>
</reference>
<dbReference type="Gene3D" id="3.30.70.1230">
    <property type="entry name" value="Nucleotide cyclase"/>
    <property type="match status" value="1"/>
</dbReference>
<dbReference type="Pfam" id="PF00211">
    <property type="entry name" value="Guanylate_cyc"/>
    <property type="match status" value="1"/>
</dbReference>
<dbReference type="InterPro" id="IPR050697">
    <property type="entry name" value="Adenylyl/Guanylyl_Cyclase_3/4"/>
</dbReference>
<dbReference type="Proteomes" id="UP001326110">
    <property type="component" value="Chromosome"/>
</dbReference>
<dbReference type="InterPro" id="IPR007890">
    <property type="entry name" value="CHASE2"/>
</dbReference>
<dbReference type="InterPro" id="IPR001054">
    <property type="entry name" value="A/G_cyclase"/>
</dbReference>
<organism evidence="3 4">
    <name type="scientific">Duganella zoogloeoides</name>
    <dbReference type="NCBI Taxonomy" id="75659"/>
    <lineage>
        <taxon>Bacteria</taxon>
        <taxon>Pseudomonadati</taxon>
        <taxon>Pseudomonadota</taxon>
        <taxon>Betaproteobacteria</taxon>
        <taxon>Burkholderiales</taxon>
        <taxon>Oxalobacteraceae</taxon>
        <taxon>Telluria group</taxon>
        <taxon>Duganella</taxon>
    </lineage>
</organism>
<dbReference type="SMART" id="SM00044">
    <property type="entry name" value="CYCc"/>
    <property type="match status" value="1"/>
</dbReference>
<dbReference type="PROSITE" id="PS50125">
    <property type="entry name" value="GUANYLATE_CYCLASE_2"/>
    <property type="match status" value="1"/>
</dbReference>
<evidence type="ECO:0000313" key="4">
    <source>
        <dbReference type="Proteomes" id="UP001326110"/>
    </source>
</evidence>
<dbReference type="PANTHER" id="PTHR43081">
    <property type="entry name" value="ADENYLATE CYCLASE, TERMINAL-DIFFERENTIATION SPECIFIC-RELATED"/>
    <property type="match status" value="1"/>
</dbReference>
<evidence type="ECO:0000256" key="1">
    <source>
        <dbReference type="SAM" id="Phobius"/>
    </source>
</evidence>
<dbReference type="RefSeq" id="WP_084670174.1">
    <property type="nucleotide sequence ID" value="NZ_CP140152.1"/>
</dbReference>
<feature type="transmembrane region" description="Helical" evidence="1">
    <location>
        <begin position="344"/>
        <end position="364"/>
    </location>
</feature>
<feature type="transmembrane region" description="Helical" evidence="1">
    <location>
        <begin position="319"/>
        <end position="337"/>
    </location>
</feature>
<keyword evidence="1" id="KW-0812">Transmembrane</keyword>
<dbReference type="SUPFAM" id="SSF55073">
    <property type="entry name" value="Nucleotide cyclase"/>
    <property type="match status" value="1"/>
</dbReference>
<dbReference type="EMBL" id="CP140152">
    <property type="protein sequence ID" value="WQH05224.1"/>
    <property type="molecule type" value="Genomic_DNA"/>
</dbReference>